<reference evidence="3 5" key="2">
    <citation type="submission" date="2020-09" db="EMBL/GenBank/DDBJ databases">
        <title>Draft Genome Sequence of Aminobacter carboxidus type strain DSM 1086, a soil Gram-negative carboxydobacterium.</title>
        <authorList>
            <person name="Turrini P."/>
            <person name="Tescari M."/>
            <person name="Artuso I."/>
            <person name="Lugli G.A."/>
            <person name="Frangipani E."/>
            <person name="Ventura M."/>
            <person name="Visca P."/>
        </authorList>
    </citation>
    <scope>NUCLEOTIDE SEQUENCE [LARGE SCALE GENOMIC DNA]</scope>
    <source>
        <strain evidence="3 5">DSM 1086</strain>
    </source>
</reference>
<dbReference type="Proteomes" id="UP000532373">
    <property type="component" value="Unassembled WGS sequence"/>
</dbReference>
<evidence type="ECO:0000313" key="2">
    <source>
        <dbReference type="EMBL" id="MBB6464355.1"/>
    </source>
</evidence>
<name>A0A8E1W975_9HYPH</name>
<dbReference type="AlphaFoldDB" id="A0A8E1W975"/>
<organism evidence="2 4">
    <name type="scientific">Aminobacter carboxidus</name>
    <dbReference type="NCBI Taxonomy" id="376165"/>
    <lineage>
        <taxon>Bacteria</taxon>
        <taxon>Pseudomonadati</taxon>
        <taxon>Pseudomonadota</taxon>
        <taxon>Alphaproteobacteria</taxon>
        <taxon>Hyphomicrobiales</taxon>
        <taxon>Phyllobacteriaceae</taxon>
        <taxon>Aminobacter</taxon>
    </lineage>
</organism>
<accession>A0A8E1W975</accession>
<evidence type="ECO:0000256" key="1">
    <source>
        <dbReference type="SAM" id="MobiDB-lite"/>
    </source>
</evidence>
<protein>
    <submittedName>
        <fullName evidence="2">Uncharacterized protein</fullName>
    </submittedName>
</protein>
<dbReference type="EMBL" id="JACHGI010000001">
    <property type="protein sequence ID" value="MBB6464355.1"/>
    <property type="molecule type" value="Genomic_DNA"/>
</dbReference>
<dbReference type="EMBL" id="JACZEP010000013">
    <property type="protein sequence ID" value="MBE1207719.1"/>
    <property type="molecule type" value="Genomic_DNA"/>
</dbReference>
<evidence type="ECO:0000313" key="5">
    <source>
        <dbReference type="Proteomes" id="UP000598227"/>
    </source>
</evidence>
<feature type="region of interest" description="Disordered" evidence="1">
    <location>
        <begin position="1"/>
        <end position="62"/>
    </location>
</feature>
<sequence>MAITQAPTAKGKQAAKGLRQAAAKQERKVEAKTGREFAKGEKRFEERSKSSDGKSAGTKQKS</sequence>
<comment type="caution">
    <text evidence="2">The sequence shown here is derived from an EMBL/GenBank/DDBJ whole genome shotgun (WGS) entry which is preliminary data.</text>
</comment>
<evidence type="ECO:0000313" key="4">
    <source>
        <dbReference type="Proteomes" id="UP000532373"/>
    </source>
</evidence>
<reference evidence="2 4" key="1">
    <citation type="submission" date="2020-08" db="EMBL/GenBank/DDBJ databases">
        <title>Genomic Encyclopedia of Type Strains, Phase IV (KMG-IV): sequencing the most valuable type-strain genomes for metagenomic binning, comparative biology and taxonomic classification.</title>
        <authorList>
            <person name="Goeker M."/>
        </authorList>
    </citation>
    <scope>NUCLEOTIDE SEQUENCE [LARGE SCALE GENOMIC DNA]</scope>
    <source>
        <strain evidence="2 4">DSM 17454</strain>
    </source>
</reference>
<evidence type="ECO:0000313" key="3">
    <source>
        <dbReference type="EMBL" id="MBE1207719.1"/>
    </source>
</evidence>
<dbReference type="Proteomes" id="UP000598227">
    <property type="component" value="Unassembled WGS sequence"/>
</dbReference>
<proteinExistence type="predicted"/>
<keyword evidence="5" id="KW-1185">Reference proteome</keyword>
<gene>
    <name evidence="2" type="ORF">HNQ96_000202</name>
    <name evidence="3" type="ORF">IHE39_25850</name>
</gene>
<dbReference type="RefSeq" id="WP_184766958.1">
    <property type="nucleotide sequence ID" value="NZ_JACHGI010000001.1"/>
</dbReference>
<feature type="compositionally biased region" description="Basic and acidic residues" evidence="1">
    <location>
        <begin position="24"/>
        <end position="52"/>
    </location>
</feature>